<keyword evidence="4 6" id="KW-0378">Hydrolase</keyword>
<evidence type="ECO:0000259" key="7">
    <source>
        <dbReference type="Pfam" id="PF00149"/>
    </source>
</evidence>
<dbReference type="InterPro" id="IPR004593">
    <property type="entry name" value="SbcD"/>
</dbReference>
<dbReference type="Proteomes" id="UP000262969">
    <property type="component" value="Unassembled WGS sequence"/>
</dbReference>
<sequence length="106" mass="12073">MKFMHLSDLHIGKRVNEFSMIEDQTYILQKILELADEEKPDALLIAGDVYDKNLPTVEGVNLLDDFLSGLHKRNIPVFMISGNHDSADRLNFASRILRNNEVYIAG</sequence>
<comment type="caution">
    <text evidence="8">The sequence shown here is derived from an EMBL/GenBank/DDBJ whole genome shotgun (WGS) entry which is preliminary data.</text>
</comment>
<name>A0A3D2X5H2_9FIRM</name>
<evidence type="ECO:0000256" key="6">
    <source>
        <dbReference type="RuleBase" id="RU363069"/>
    </source>
</evidence>
<dbReference type="PANTHER" id="PTHR30337">
    <property type="entry name" value="COMPONENT OF ATP-DEPENDENT DSDNA EXONUCLEASE"/>
    <property type="match status" value="1"/>
</dbReference>
<dbReference type="GO" id="GO:0004519">
    <property type="term" value="F:endonuclease activity"/>
    <property type="evidence" value="ECO:0007669"/>
    <property type="project" value="UniProtKB-KW"/>
</dbReference>
<dbReference type="CDD" id="cd00840">
    <property type="entry name" value="MPP_Mre11_N"/>
    <property type="match status" value="1"/>
</dbReference>
<proteinExistence type="inferred from homology"/>
<dbReference type="Pfam" id="PF00149">
    <property type="entry name" value="Metallophos"/>
    <property type="match status" value="1"/>
</dbReference>
<comment type="function">
    <text evidence="6">SbcCD cleaves DNA hairpin structures. These structures can inhibit DNA replication and are intermediates in certain DNA recombination reactions. The complex acts as a 3'-&gt;5' double strand exonuclease that can open hairpins. It also has a 5' single-strand endonuclease activity.</text>
</comment>
<keyword evidence="6" id="KW-0235">DNA replication</keyword>
<dbReference type="InterPro" id="IPR004843">
    <property type="entry name" value="Calcineurin-like_PHP"/>
</dbReference>
<dbReference type="GO" id="GO:0008408">
    <property type="term" value="F:3'-5' exonuclease activity"/>
    <property type="evidence" value="ECO:0007669"/>
    <property type="project" value="InterPro"/>
</dbReference>
<dbReference type="SUPFAM" id="SSF56300">
    <property type="entry name" value="Metallo-dependent phosphatases"/>
    <property type="match status" value="1"/>
</dbReference>
<feature type="domain" description="Calcineurin-like phosphoesterase" evidence="7">
    <location>
        <begin position="1"/>
        <end position="92"/>
    </location>
</feature>
<evidence type="ECO:0000256" key="4">
    <source>
        <dbReference type="ARBA" id="ARBA00022801"/>
    </source>
</evidence>
<evidence type="ECO:0000256" key="1">
    <source>
        <dbReference type="ARBA" id="ARBA00010555"/>
    </source>
</evidence>
<dbReference type="GO" id="GO:0006310">
    <property type="term" value="P:DNA recombination"/>
    <property type="evidence" value="ECO:0007669"/>
    <property type="project" value="UniProtKB-KW"/>
</dbReference>
<organism evidence="8 9">
    <name type="scientific">Lachnoclostridium phytofermentans</name>
    <dbReference type="NCBI Taxonomy" id="66219"/>
    <lineage>
        <taxon>Bacteria</taxon>
        <taxon>Bacillati</taxon>
        <taxon>Bacillota</taxon>
        <taxon>Clostridia</taxon>
        <taxon>Lachnospirales</taxon>
        <taxon>Lachnospiraceae</taxon>
    </lineage>
</organism>
<feature type="non-terminal residue" evidence="8">
    <location>
        <position position="106"/>
    </location>
</feature>
<dbReference type="Gene3D" id="3.60.21.10">
    <property type="match status" value="1"/>
</dbReference>
<dbReference type="AlphaFoldDB" id="A0A3D2X5H2"/>
<dbReference type="InterPro" id="IPR029052">
    <property type="entry name" value="Metallo-depent_PP-like"/>
</dbReference>
<evidence type="ECO:0000256" key="3">
    <source>
        <dbReference type="ARBA" id="ARBA00022722"/>
    </source>
</evidence>
<evidence type="ECO:0000256" key="2">
    <source>
        <dbReference type="ARBA" id="ARBA00013365"/>
    </source>
</evidence>
<reference evidence="8 9" key="1">
    <citation type="journal article" date="2018" name="Nat. Biotechnol.">
        <title>A standardized bacterial taxonomy based on genome phylogeny substantially revises the tree of life.</title>
        <authorList>
            <person name="Parks D.H."/>
            <person name="Chuvochina M."/>
            <person name="Waite D.W."/>
            <person name="Rinke C."/>
            <person name="Skarshewski A."/>
            <person name="Chaumeil P.A."/>
            <person name="Hugenholtz P."/>
        </authorList>
    </citation>
    <scope>NUCLEOTIDE SEQUENCE [LARGE SCALE GENOMIC DNA]</scope>
    <source>
        <strain evidence="8">UBA11728</strain>
    </source>
</reference>
<dbReference type="InterPro" id="IPR041796">
    <property type="entry name" value="Mre11_N"/>
</dbReference>
<dbReference type="InterPro" id="IPR050535">
    <property type="entry name" value="DNA_Repair-Maintenance_Comp"/>
</dbReference>
<keyword evidence="6" id="KW-0233">DNA recombination</keyword>
<dbReference type="GO" id="GO:0006260">
    <property type="term" value="P:DNA replication"/>
    <property type="evidence" value="ECO:0007669"/>
    <property type="project" value="UniProtKB-KW"/>
</dbReference>
<comment type="similarity">
    <text evidence="1 6">Belongs to the SbcD family.</text>
</comment>
<gene>
    <name evidence="6" type="primary">sbcD</name>
    <name evidence="8" type="ORF">DHW61_06945</name>
</gene>
<accession>A0A3D2X5H2</accession>
<evidence type="ECO:0000256" key="5">
    <source>
        <dbReference type="ARBA" id="ARBA00022839"/>
    </source>
</evidence>
<dbReference type="EMBL" id="DPVV01000233">
    <property type="protein sequence ID" value="HCL02144.1"/>
    <property type="molecule type" value="Genomic_DNA"/>
</dbReference>
<comment type="subunit">
    <text evidence="6">Heterodimer of SbcC and SbcD.</text>
</comment>
<keyword evidence="3 6" id="KW-0540">Nuclease</keyword>
<dbReference type="NCBIfam" id="TIGR00619">
    <property type="entry name" value="sbcd"/>
    <property type="match status" value="1"/>
</dbReference>
<protein>
    <recommendedName>
        <fullName evidence="2 6">Nuclease SbcCD subunit D</fullName>
    </recommendedName>
</protein>
<evidence type="ECO:0000313" key="8">
    <source>
        <dbReference type="EMBL" id="HCL02144.1"/>
    </source>
</evidence>
<evidence type="ECO:0000313" key="9">
    <source>
        <dbReference type="Proteomes" id="UP000262969"/>
    </source>
</evidence>
<dbReference type="PANTHER" id="PTHR30337:SF0">
    <property type="entry name" value="NUCLEASE SBCCD SUBUNIT D"/>
    <property type="match status" value="1"/>
</dbReference>
<keyword evidence="6" id="KW-0255">Endonuclease</keyword>
<keyword evidence="5 6" id="KW-0269">Exonuclease</keyword>